<proteinExistence type="inferred from homology"/>
<protein>
    <submittedName>
        <fullName evidence="4">Sugar transferase</fullName>
    </submittedName>
</protein>
<evidence type="ECO:0000259" key="3">
    <source>
        <dbReference type="Pfam" id="PF02397"/>
    </source>
</evidence>
<feature type="transmembrane region" description="Helical" evidence="2">
    <location>
        <begin position="43"/>
        <end position="67"/>
    </location>
</feature>
<dbReference type="EMBL" id="JAFKCT010000002">
    <property type="protein sequence ID" value="MBN7810775.1"/>
    <property type="molecule type" value="Genomic_DNA"/>
</dbReference>
<dbReference type="Pfam" id="PF02397">
    <property type="entry name" value="Bac_transf"/>
    <property type="match status" value="1"/>
</dbReference>
<keyword evidence="2" id="KW-1133">Transmembrane helix</keyword>
<dbReference type="PANTHER" id="PTHR30576:SF0">
    <property type="entry name" value="UNDECAPRENYL-PHOSPHATE N-ACETYLGALACTOSAMINYL 1-PHOSPHATE TRANSFERASE-RELATED"/>
    <property type="match status" value="1"/>
</dbReference>
<comment type="similarity">
    <text evidence="1">Belongs to the bacterial sugar transferase family.</text>
</comment>
<accession>A0ABS3C3P0</accession>
<organism evidence="4 5">
    <name type="scientific">Algoriphagus oliviformis</name>
    <dbReference type="NCBI Taxonomy" id="2811231"/>
    <lineage>
        <taxon>Bacteria</taxon>
        <taxon>Pseudomonadati</taxon>
        <taxon>Bacteroidota</taxon>
        <taxon>Cytophagia</taxon>
        <taxon>Cytophagales</taxon>
        <taxon>Cyclobacteriaceae</taxon>
        <taxon>Algoriphagus</taxon>
    </lineage>
</organism>
<evidence type="ECO:0000313" key="5">
    <source>
        <dbReference type="Proteomes" id="UP000664317"/>
    </source>
</evidence>
<dbReference type="GO" id="GO:0016740">
    <property type="term" value="F:transferase activity"/>
    <property type="evidence" value="ECO:0007669"/>
    <property type="project" value="UniProtKB-KW"/>
</dbReference>
<keyword evidence="2" id="KW-0472">Membrane</keyword>
<evidence type="ECO:0000256" key="1">
    <source>
        <dbReference type="ARBA" id="ARBA00006464"/>
    </source>
</evidence>
<keyword evidence="2" id="KW-0812">Transmembrane</keyword>
<dbReference type="Proteomes" id="UP000664317">
    <property type="component" value="Unassembled WGS sequence"/>
</dbReference>
<gene>
    <name evidence="4" type="ORF">J0A68_07405</name>
</gene>
<reference evidence="4 5" key="1">
    <citation type="submission" date="2021-03" db="EMBL/GenBank/DDBJ databases">
        <title>novel species isolated from a fishpond in China.</title>
        <authorList>
            <person name="Lu H."/>
            <person name="Cai Z."/>
        </authorList>
    </citation>
    <scope>NUCLEOTIDE SEQUENCE [LARGE SCALE GENOMIC DNA]</scope>
    <source>
        <strain evidence="4 5">H41</strain>
    </source>
</reference>
<evidence type="ECO:0000313" key="4">
    <source>
        <dbReference type="EMBL" id="MBN7810775.1"/>
    </source>
</evidence>
<keyword evidence="4" id="KW-0808">Transferase</keyword>
<dbReference type="InterPro" id="IPR003362">
    <property type="entry name" value="Bact_transf"/>
</dbReference>
<comment type="caution">
    <text evidence="4">The sequence shown here is derived from an EMBL/GenBank/DDBJ whole genome shotgun (WGS) entry which is preliminary data.</text>
</comment>
<keyword evidence="5" id="KW-1185">Reference proteome</keyword>
<sequence>MSLTIEKYIAVMNFKQEKDFFINSYSLNYLDSVQVFSKRMTDLVLSGLFLITVGWWLFIIVAICIALESKGPVIFKQLRHGKNNRPFYCYKFRTMKYDPERKFHQAQKNDPRITRVGYFLRTTSLDELPQIFNILVGEMSIVGPRPHALPMNRQYSEKIERFMCRHMVKPGITGLAQAKGYRGEIRDERDINFRLTYDLFYIKKWSLAFDFMIIWMTFKCLLFNNENAY</sequence>
<dbReference type="RefSeq" id="WP_206577547.1">
    <property type="nucleotide sequence ID" value="NZ_JAFKCT010000002.1"/>
</dbReference>
<name>A0ABS3C3P0_9BACT</name>
<dbReference type="PANTHER" id="PTHR30576">
    <property type="entry name" value="COLANIC BIOSYNTHESIS UDP-GLUCOSE LIPID CARRIER TRANSFERASE"/>
    <property type="match status" value="1"/>
</dbReference>
<feature type="domain" description="Bacterial sugar transferase" evidence="3">
    <location>
        <begin position="38"/>
        <end position="222"/>
    </location>
</feature>
<evidence type="ECO:0000256" key="2">
    <source>
        <dbReference type="SAM" id="Phobius"/>
    </source>
</evidence>